<dbReference type="SUPFAM" id="SSF53474">
    <property type="entry name" value="alpha/beta-Hydrolases"/>
    <property type="match status" value="1"/>
</dbReference>
<dbReference type="EMBL" id="CP003597">
    <property type="protein sequence ID" value="AFY90670.1"/>
    <property type="molecule type" value="Genomic_DNA"/>
</dbReference>
<evidence type="ECO:0000313" key="2">
    <source>
        <dbReference type="EMBL" id="AFY90670.1"/>
    </source>
</evidence>
<dbReference type="InterPro" id="IPR017395">
    <property type="entry name" value="Chlorophyllase-like"/>
</dbReference>
<dbReference type="HOGENOM" id="CLU_052938_0_0_3"/>
<accession>K9U757</accession>
<dbReference type="ESTHER" id="9cyan-k9u757">
    <property type="family name" value="Chlorophyllase"/>
</dbReference>
<evidence type="ECO:0008006" key="4">
    <source>
        <dbReference type="Google" id="ProtNLM"/>
    </source>
</evidence>
<keyword evidence="1" id="KW-0732">Signal</keyword>
<dbReference type="OrthoDB" id="9814760at2"/>
<dbReference type="InParanoid" id="K9U757"/>
<name>K9U757_CHRTP</name>
<dbReference type="AlphaFoldDB" id="K9U757"/>
<dbReference type="PANTHER" id="PTHR33428:SF14">
    <property type="entry name" value="CARBOXYLESTERASE TYPE B DOMAIN-CONTAINING PROTEIN"/>
    <property type="match status" value="1"/>
</dbReference>
<feature type="chain" id="PRO_5003936955" description="Alpha/beta hydrolase" evidence="1">
    <location>
        <begin position="25"/>
        <end position="325"/>
    </location>
</feature>
<proteinExistence type="predicted"/>
<dbReference type="PANTHER" id="PTHR33428">
    <property type="entry name" value="CHLOROPHYLLASE-2, CHLOROPLASTIC"/>
    <property type="match status" value="1"/>
</dbReference>
<dbReference type="Proteomes" id="UP000010384">
    <property type="component" value="Chromosome"/>
</dbReference>
<keyword evidence="3" id="KW-1185">Reference proteome</keyword>
<dbReference type="Gene3D" id="3.40.50.1820">
    <property type="entry name" value="alpha/beta hydrolase"/>
    <property type="match status" value="1"/>
</dbReference>
<reference evidence="2 3" key="1">
    <citation type="submission" date="2012-06" db="EMBL/GenBank/DDBJ databases">
        <title>Finished chromosome of genome of Chroococcidiopsis thermalis PCC 7203.</title>
        <authorList>
            <consortium name="US DOE Joint Genome Institute"/>
            <person name="Gugger M."/>
            <person name="Coursin T."/>
            <person name="Rippka R."/>
            <person name="Tandeau De Marsac N."/>
            <person name="Huntemann M."/>
            <person name="Wei C.-L."/>
            <person name="Han J."/>
            <person name="Detter J.C."/>
            <person name="Han C."/>
            <person name="Tapia R."/>
            <person name="Davenport K."/>
            <person name="Daligault H."/>
            <person name="Erkkila T."/>
            <person name="Gu W."/>
            <person name="Munk A.C.C."/>
            <person name="Teshima H."/>
            <person name="Xu Y."/>
            <person name="Chain P."/>
            <person name="Chen A."/>
            <person name="Krypides N."/>
            <person name="Mavromatis K."/>
            <person name="Markowitz V."/>
            <person name="Szeto E."/>
            <person name="Ivanova N."/>
            <person name="Mikhailova N."/>
            <person name="Ovchinnikova G."/>
            <person name="Pagani I."/>
            <person name="Pati A."/>
            <person name="Goodwin L."/>
            <person name="Peters L."/>
            <person name="Pitluck S."/>
            <person name="Woyke T."/>
            <person name="Kerfeld C."/>
        </authorList>
    </citation>
    <scope>NUCLEOTIDE SEQUENCE [LARGE SCALE GENOMIC DNA]</scope>
    <source>
        <strain evidence="2 3">PCC 7203</strain>
    </source>
</reference>
<evidence type="ECO:0000313" key="3">
    <source>
        <dbReference type="Proteomes" id="UP000010384"/>
    </source>
</evidence>
<dbReference type="RefSeq" id="WP_015157208.1">
    <property type="nucleotide sequence ID" value="NC_019695.1"/>
</dbReference>
<dbReference type="PATRIC" id="fig|251229.3.peg.6193"/>
<gene>
    <name evidence="2" type="ORF">Chro_5303</name>
</gene>
<dbReference type="eggNOG" id="COG1073">
    <property type="taxonomic scope" value="Bacteria"/>
</dbReference>
<dbReference type="InterPro" id="IPR029058">
    <property type="entry name" value="AB_hydrolase_fold"/>
</dbReference>
<sequence length="325" mass="35044">MSFTAMRRKWVMTALAIAIFTGVARTSSARTAPATPTPLFERVASYSTTIAANQNPADIYYPQQPPKEQGRQRFPVALLLPGANVDKSSYSDFARIVASYGFVVVVPIQQRSLPQFGFTGLLPDTSQIDAVLNQIKTEKSNSTPIAKIVDPQKLTLLGHSAGGAVGLSAIGNLCIIPVTCEGSFKRPKELVGGAFFGTSLRDPATQEYIPIKNAGIPIALIQGDRDSIALPKRAQVTYANIQSPPKALITVSGANHYGITNTNNPPGPIPDSNKPQIEQSQAVETVARWSALFLRAEVLGDRQAFDYVYKTGDARDRRVSVTSQQ</sequence>
<dbReference type="Pfam" id="PF07224">
    <property type="entry name" value="Chlorophyllase"/>
    <property type="match status" value="1"/>
</dbReference>
<feature type="signal peptide" evidence="1">
    <location>
        <begin position="1"/>
        <end position="24"/>
    </location>
</feature>
<dbReference type="KEGG" id="cthe:Chro_5303"/>
<organism evidence="2 3">
    <name type="scientific">Chroococcidiopsis thermalis (strain PCC 7203)</name>
    <dbReference type="NCBI Taxonomy" id="251229"/>
    <lineage>
        <taxon>Bacteria</taxon>
        <taxon>Bacillati</taxon>
        <taxon>Cyanobacteriota</taxon>
        <taxon>Cyanophyceae</taxon>
        <taxon>Chroococcidiopsidales</taxon>
        <taxon>Chroococcidiopsidaceae</taxon>
        <taxon>Chroococcidiopsis</taxon>
    </lineage>
</organism>
<protein>
    <recommendedName>
        <fullName evidence="4">Alpha/beta hydrolase</fullName>
    </recommendedName>
</protein>
<evidence type="ECO:0000256" key="1">
    <source>
        <dbReference type="SAM" id="SignalP"/>
    </source>
</evidence>